<dbReference type="Gene3D" id="1.25.40.80">
    <property type="match status" value="1"/>
</dbReference>
<keyword evidence="8" id="KW-0238">DNA-binding</keyword>
<keyword evidence="6" id="KW-0227">DNA damage</keyword>
<dbReference type="OrthoDB" id="496749at2759"/>
<evidence type="ECO:0000256" key="7">
    <source>
        <dbReference type="ARBA" id="ARBA00022827"/>
    </source>
</evidence>
<dbReference type="Gene3D" id="1.10.579.10">
    <property type="entry name" value="DNA Cyclobutane Dipyrimidine Photolyase, subunit A, domain 3"/>
    <property type="match status" value="1"/>
</dbReference>
<evidence type="ECO:0000256" key="11">
    <source>
        <dbReference type="ARBA" id="ARBA00031671"/>
    </source>
</evidence>
<dbReference type="AlphaFoldDB" id="A0A5J4YRB5"/>
<dbReference type="SUPFAM" id="SSF48173">
    <property type="entry name" value="Cryptochrome/photolyase FAD-binding domain"/>
    <property type="match status" value="1"/>
</dbReference>
<dbReference type="FunFam" id="1.10.579.10:FF:000002">
    <property type="entry name" value="Deoxyribodipyrimidine photolyase"/>
    <property type="match status" value="1"/>
</dbReference>
<dbReference type="OMA" id="GMHDRAH"/>
<evidence type="ECO:0000256" key="2">
    <source>
        <dbReference type="ARBA" id="ARBA00006409"/>
    </source>
</evidence>
<gene>
    <name evidence="15" type="ORF">FVE85_4955</name>
</gene>
<keyword evidence="10 15" id="KW-0456">Lyase</keyword>
<evidence type="ECO:0000313" key="16">
    <source>
        <dbReference type="Proteomes" id="UP000324585"/>
    </source>
</evidence>
<keyword evidence="9" id="KW-0234">DNA repair</keyword>
<dbReference type="Proteomes" id="UP000324585">
    <property type="component" value="Unassembled WGS sequence"/>
</dbReference>
<evidence type="ECO:0000256" key="9">
    <source>
        <dbReference type="ARBA" id="ARBA00023204"/>
    </source>
</evidence>
<evidence type="ECO:0000256" key="10">
    <source>
        <dbReference type="ARBA" id="ARBA00023239"/>
    </source>
</evidence>
<dbReference type="InterPro" id="IPR006050">
    <property type="entry name" value="DNA_photolyase_N"/>
</dbReference>
<dbReference type="GO" id="GO:0000719">
    <property type="term" value="P:photoreactive repair"/>
    <property type="evidence" value="ECO:0007669"/>
    <property type="project" value="TreeGrafter"/>
</dbReference>
<organism evidence="15 16">
    <name type="scientific">Porphyridium purpureum</name>
    <name type="common">Red alga</name>
    <name type="synonym">Porphyridium cruentum</name>
    <dbReference type="NCBI Taxonomy" id="35688"/>
    <lineage>
        <taxon>Eukaryota</taxon>
        <taxon>Rhodophyta</taxon>
        <taxon>Bangiophyceae</taxon>
        <taxon>Porphyridiales</taxon>
        <taxon>Porphyridiaceae</taxon>
        <taxon>Porphyridium</taxon>
    </lineage>
</organism>
<feature type="region of interest" description="Disordered" evidence="13">
    <location>
        <begin position="479"/>
        <end position="509"/>
    </location>
</feature>
<dbReference type="PANTHER" id="PTHR10211">
    <property type="entry name" value="DEOXYRIBODIPYRIMIDINE PHOTOLYASE"/>
    <property type="match status" value="1"/>
</dbReference>
<evidence type="ECO:0000256" key="1">
    <source>
        <dbReference type="ARBA" id="ARBA00001974"/>
    </source>
</evidence>
<dbReference type="SUPFAM" id="SSF52425">
    <property type="entry name" value="Cryptochrome/photolyase, N-terminal domain"/>
    <property type="match status" value="1"/>
</dbReference>
<accession>A0A5J4YRB5</accession>
<evidence type="ECO:0000256" key="4">
    <source>
        <dbReference type="ARBA" id="ARBA00014046"/>
    </source>
</evidence>
<evidence type="ECO:0000256" key="6">
    <source>
        <dbReference type="ARBA" id="ARBA00022763"/>
    </source>
</evidence>
<keyword evidence="16" id="KW-1185">Reference proteome</keyword>
<comment type="caution">
    <text evidence="15">The sequence shown here is derived from an EMBL/GenBank/DDBJ whole genome shotgun (WGS) entry which is preliminary data.</text>
</comment>
<dbReference type="Pfam" id="PF00875">
    <property type="entry name" value="DNA_photolyase"/>
    <property type="match status" value="1"/>
</dbReference>
<keyword evidence="7" id="KW-0274">FAD</keyword>
<evidence type="ECO:0000256" key="8">
    <source>
        <dbReference type="ARBA" id="ARBA00023125"/>
    </source>
</evidence>
<comment type="catalytic activity">
    <reaction evidence="12">
        <text>cyclobutadipyrimidine (in DNA) = 2 pyrimidine residues (in DNA).</text>
        <dbReference type="EC" id="4.1.99.3"/>
    </reaction>
</comment>
<evidence type="ECO:0000256" key="13">
    <source>
        <dbReference type="SAM" id="MobiDB-lite"/>
    </source>
</evidence>
<comment type="similarity">
    <text evidence="2">Belongs to the DNA photolyase class-2 family.</text>
</comment>
<evidence type="ECO:0000313" key="15">
    <source>
        <dbReference type="EMBL" id="KAA8493818.1"/>
    </source>
</evidence>
<dbReference type="GO" id="GO:0003677">
    <property type="term" value="F:DNA binding"/>
    <property type="evidence" value="ECO:0007669"/>
    <property type="project" value="UniProtKB-KW"/>
</dbReference>
<dbReference type="PANTHER" id="PTHR10211:SF0">
    <property type="entry name" value="DEOXYRIBODIPYRIMIDINE PHOTO-LYASE"/>
    <property type="match status" value="1"/>
</dbReference>
<dbReference type="InterPro" id="IPR052219">
    <property type="entry name" value="Photolyase_Class-2"/>
</dbReference>
<dbReference type="InterPro" id="IPR036155">
    <property type="entry name" value="Crypto/Photolyase_N_sf"/>
</dbReference>
<dbReference type="EMBL" id="VRMN01000006">
    <property type="protein sequence ID" value="KAA8493818.1"/>
    <property type="molecule type" value="Genomic_DNA"/>
</dbReference>
<evidence type="ECO:0000256" key="3">
    <source>
        <dbReference type="ARBA" id="ARBA00013149"/>
    </source>
</evidence>
<name>A0A5J4YRB5_PORPP</name>
<evidence type="ECO:0000256" key="5">
    <source>
        <dbReference type="ARBA" id="ARBA00022630"/>
    </source>
</evidence>
<protein>
    <recommendedName>
        <fullName evidence="4">Deoxyribodipyrimidine photo-lyase</fullName>
        <ecNumber evidence="3">4.1.99.3</ecNumber>
    </recommendedName>
    <alternativeName>
        <fullName evidence="11">DNA photolyase</fullName>
    </alternativeName>
</protein>
<sequence>MERSVVEKERISKLNAAPVRERGKYVLYWMQASVRALRNPALEYAVERANDADVPVLVVFGLFEKYPEASERHFAFLLECISDAGKQLEERGIEFVLVHQVPTTVVKALAADAVSVVTDRGYLRLLREWRSQVATEIDCRMVQIEGDVVVPVQLVSDKEETAARTIRPKIHKYMPKFLHPLERVTPKNTTGKAGMLASTLATLKEFELLDWRDPLAVLAKLDVDRSVPRVTWITGGATHAEAMLADFLKHKLKDFAANRNEPAQDFGSNMSPYLHYGGISVVHLVMEALKHKTSASKEGVDSFIEELVVRRELSMNLVFYNPHYDAYACIPNYARITLDEHRHDEREPTYTLQELEAGVTYDECWNACQREMVVRGKMHGYMRMYWAKKIIEWTSSPEEAYERCLLLNNRWELDGRDPNGYAGVAWSFGKHDQGWAERAIFGKVRYMNKQGLHRKFKMELYVNKIDKLVREVGLPPHLDEVSKQSTAHARKQQKTLSDVQPQKKKPKVK</sequence>
<evidence type="ECO:0000256" key="12">
    <source>
        <dbReference type="ARBA" id="ARBA00033999"/>
    </source>
</evidence>
<dbReference type="InterPro" id="IPR014729">
    <property type="entry name" value="Rossmann-like_a/b/a_fold"/>
</dbReference>
<comment type="cofactor">
    <cofactor evidence="1">
        <name>FAD</name>
        <dbReference type="ChEBI" id="CHEBI:57692"/>
    </cofactor>
</comment>
<reference evidence="16" key="1">
    <citation type="journal article" date="2019" name="Nat. Commun.">
        <title>Expansion of phycobilisome linker gene families in mesophilic red algae.</title>
        <authorList>
            <person name="Lee J."/>
            <person name="Kim D."/>
            <person name="Bhattacharya D."/>
            <person name="Yoon H.S."/>
        </authorList>
    </citation>
    <scope>NUCLEOTIDE SEQUENCE [LARGE SCALE GENOMIC DNA]</scope>
    <source>
        <strain evidence="16">CCMP 1328</strain>
    </source>
</reference>
<dbReference type="Gene3D" id="3.40.50.620">
    <property type="entry name" value="HUPs"/>
    <property type="match status" value="1"/>
</dbReference>
<evidence type="ECO:0000259" key="14">
    <source>
        <dbReference type="PROSITE" id="PS51645"/>
    </source>
</evidence>
<dbReference type="EC" id="4.1.99.3" evidence="3"/>
<dbReference type="PROSITE" id="PS51645">
    <property type="entry name" value="PHR_CRY_ALPHA_BETA"/>
    <property type="match status" value="1"/>
</dbReference>
<dbReference type="InterPro" id="IPR036134">
    <property type="entry name" value="Crypto/Photolyase_FAD-like_sf"/>
</dbReference>
<feature type="domain" description="Photolyase/cryptochrome alpha/beta" evidence="14">
    <location>
        <begin position="24"/>
        <end position="152"/>
    </location>
</feature>
<keyword evidence="5" id="KW-0285">Flavoprotein</keyword>
<dbReference type="PROSITE" id="PS01084">
    <property type="entry name" value="DNA_PHOTOLYASES_2_2"/>
    <property type="match status" value="1"/>
</dbReference>
<dbReference type="InterPro" id="IPR032673">
    <property type="entry name" value="DNA_photolyase_2_CS"/>
</dbReference>
<proteinExistence type="inferred from homology"/>
<dbReference type="GO" id="GO:0003904">
    <property type="term" value="F:deoxyribodipyrimidine photo-lyase activity"/>
    <property type="evidence" value="ECO:0007669"/>
    <property type="project" value="UniProtKB-EC"/>
</dbReference>